<keyword evidence="1" id="KW-1133">Transmembrane helix</keyword>
<dbReference type="InterPro" id="IPR050706">
    <property type="entry name" value="Cyclic-di-GMP_PDE-like"/>
</dbReference>
<dbReference type="SUPFAM" id="SSF141868">
    <property type="entry name" value="EAL domain-like"/>
    <property type="match status" value="1"/>
</dbReference>
<dbReference type="InterPro" id="IPR035919">
    <property type="entry name" value="EAL_sf"/>
</dbReference>
<dbReference type="Pfam" id="PF00563">
    <property type="entry name" value="EAL"/>
    <property type="match status" value="1"/>
</dbReference>
<comment type="caution">
    <text evidence="3">The sequence shown here is derived from an EMBL/GenBank/DDBJ whole genome shotgun (WGS) entry which is preliminary data.</text>
</comment>
<accession>A0ABS1J0T2</accession>
<dbReference type="SMART" id="SM00052">
    <property type="entry name" value="EAL"/>
    <property type="match status" value="1"/>
</dbReference>
<proteinExistence type="predicted"/>
<dbReference type="InterPro" id="IPR001633">
    <property type="entry name" value="EAL_dom"/>
</dbReference>
<keyword evidence="1" id="KW-0472">Membrane</keyword>
<keyword evidence="4" id="KW-1185">Reference proteome</keyword>
<protein>
    <submittedName>
        <fullName evidence="3">EAL domain-containing protein</fullName>
    </submittedName>
</protein>
<dbReference type="PANTHER" id="PTHR33121:SF70">
    <property type="entry name" value="SIGNALING PROTEIN YKOW"/>
    <property type="match status" value="1"/>
</dbReference>
<dbReference type="PANTHER" id="PTHR33121">
    <property type="entry name" value="CYCLIC DI-GMP PHOSPHODIESTERASE PDEF"/>
    <property type="match status" value="1"/>
</dbReference>
<keyword evidence="1" id="KW-0812">Transmembrane</keyword>
<sequence length="604" mass="68493">MYTIFFITSFVSIDFFALLLDGRAEPLLIYCLHSLKYLFLYGYLCFLLVYTSIAVNQRIHGDNIFKLFITPLAVVAFLIIINYSYSFIFYITEDGKFEYGRLYPLLYIIDAYYIAISTHLLLRGKKSLSQNYKIIIPAVIVILLTGTVLDYLFPYVSFIPFTFTILTTLVFIGMQNPYEYYYEDSQMMNKNAFITMCGSRFTSETNTLCIAVNIHNIDLITGTLEISKVINAEGLFLKNIKQFSKKLLTFKLANGQYIIVLDESNEAKARLIYEETLHIMEKFANATLFSFPIYSTCCLFSSPKDVSSLRMVNTLFDALKLYDNKDDILAIKPEELQLKSDAEIERIEKLVKNALNENRLEVYFQPIYNVKEKKYTSAEALIRMKDDEGNNISPGVFIPIAEKSSVIIDIGAFVIEEVCKLLSTEHLSALGLEYVEVNISMVECLQSNLASNILSVLKKYNIASSQINLEITETSASEFTDIVDTNIKTLSSKNISFSLDDFGTGYSSLSRILSLPLKLIKIDKSLVQAPFINRDKKSMILLDNFIKTAFAAGFDIVAEGVETNEMAKHVIALGCTYIQGFYFSKPLSKTDFVEAIKVNKPAEI</sequence>
<feature type="domain" description="EAL" evidence="2">
    <location>
        <begin position="344"/>
        <end position="600"/>
    </location>
</feature>
<feature type="transmembrane region" description="Helical" evidence="1">
    <location>
        <begin position="134"/>
        <end position="153"/>
    </location>
</feature>
<gene>
    <name evidence="3" type="ORF">JJN12_07450</name>
</gene>
<dbReference type="CDD" id="cd01948">
    <property type="entry name" value="EAL"/>
    <property type="match status" value="1"/>
</dbReference>
<organism evidence="3 4">
    <name type="scientific">Catonella massiliensis</name>
    <dbReference type="NCBI Taxonomy" id="2799636"/>
    <lineage>
        <taxon>Bacteria</taxon>
        <taxon>Bacillati</taxon>
        <taxon>Bacillota</taxon>
        <taxon>Clostridia</taxon>
        <taxon>Lachnospirales</taxon>
        <taxon>Lachnospiraceae</taxon>
        <taxon>Catonella</taxon>
    </lineage>
</organism>
<dbReference type="PROSITE" id="PS50883">
    <property type="entry name" value="EAL"/>
    <property type="match status" value="1"/>
</dbReference>
<feature type="transmembrane region" description="Helical" evidence="1">
    <location>
        <begin position="67"/>
        <end position="90"/>
    </location>
</feature>
<name>A0ABS1J0T2_9FIRM</name>
<dbReference type="Gene3D" id="3.20.20.450">
    <property type="entry name" value="EAL domain"/>
    <property type="match status" value="1"/>
</dbReference>
<dbReference type="RefSeq" id="WP_208429083.1">
    <property type="nucleotide sequence ID" value="NZ_JAEPRJ010000001.1"/>
</dbReference>
<feature type="transmembrane region" description="Helical" evidence="1">
    <location>
        <begin position="34"/>
        <end position="55"/>
    </location>
</feature>
<evidence type="ECO:0000313" key="3">
    <source>
        <dbReference type="EMBL" id="MBK5897610.1"/>
    </source>
</evidence>
<evidence type="ECO:0000256" key="1">
    <source>
        <dbReference type="SAM" id="Phobius"/>
    </source>
</evidence>
<evidence type="ECO:0000259" key="2">
    <source>
        <dbReference type="PROSITE" id="PS50883"/>
    </source>
</evidence>
<evidence type="ECO:0000313" key="4">
    <source>
        <dbReference type="Proteomes" id="UP000604730"/>
    </source>
</evidence>
<feature type="transmembrane region" description="Helical" evidence="1">
    <location>
        <begin position="102"/>
        <end position="122"/>
    </location>
</feature>
<reference evidence="3 4" key="1">
    <citation type="submission" date="2021-01" db="EMBL/GenBank/DDBJ databases">
        <title>Isolation and description of Catonella massiliensis sp. nov., a novel Catonella species, isolated from a stable periodontitis subject.</title>
        <authorList>
            <person name="Antezack A."/>
            <person name="Boxberger M."/>
            <person name="La Scola B."/>
            <person name="Monnet-Corti V."/>
        </authorList>
    </citation>
    <scope>NUCLEOTIDE SEQUENCE [LARGE SCALE GENOMIC DNA]</scope>
    <source>
        <strain evidence="3 4">Marseille-Q4567</strain>
    </source>
</reference>
<dbReference type="EMBL" id="JAEPRJ010000001">
    <property type="protein sequence ID" value="MBK5897610.1"/>
    <property type="molecule type" value="Genomic_DNA"/>
</dbReference>
<dbReference type="Proteomes" id="UP000604730">
    <property type="component" value="Unassembled WGS sequence"/>
</dbReference>